<dbReference type="KEGG" id="eiv:EIN_306700"/>
<reference evidence="1 2" key="1">
    <citation type="submission" date="2012-10" db="EMBL/GenBank/DDBJ databases">
        <authorList>
            <person name="Zafar N."/>
            <person name="Inman J."/>
            <person name="Hall N."/>
            <person name="Lorenzi H."/>
            <person name="Caler E."/>
        </authorList>
    </citation>
    <scope>NUCLEOTIDE SEQUENCE [LARGE SCALE GENOMIC DNA]</scope>
    <source>
        <strain evidence="1 2">IP1</strain>
    </source>
</reference>
<proteinExistence type="predicted"/>
<dbReference type="AlphaFoldDB" id="A0A0A1TYY8"/>
<evidence type="ECO:0000313" key="1">
    <source>
        <dbReference type="EMBL" id="ELP86724.1"/>
    </source>
</evidence>
<dbReference type="GeneID" id="14885671"/>
<dbReference type="Proteomes" id="UP000014680">
    <property type="component" value="Unassembled WGS sequence"/>
</dbReference>
<keyword evidence="2" id="KW-1185">Reference proteome</keyword>
<name>A0A0A1TYY8_ENTIV</name>
<protein>
    <submittedName>
        <fullName evidence="1">Uncharacterized protein</fullName>
    </submittedName>
</protein>
<accession>A0A0A1TYY8</accession>
<evidence type="ECO:0000313" key="2">
    <source>
        <dbReference type="Proteomes" id="UP000014680"/>
    </source>
</evidence>
<dbReference type="VEuPathDB" id="AmoebaDB:EIN_306700"/>
<dbReference type="RefSeq" id="XP_004186070.1">
    <property type="nucleotide sequence ID" value="XM_004186022.1"/>
</dbReference>
<dbReference type="EMBL" id="KB206936">
    <property type="protein sequence ID" value="ELP86724.1"/>
    <property type="molecule type" value="Genomic_DNA"/>
</dbReference>
<sequence>MTKPLESFYLMNVALYLEVQDFLPFITINSKCTDLFFHLHINPYKSSKIDPTAKQFFLKILSHIETLNLDISYLQKVSEETVNFQKIKYLRLYKTNPYYFMSGTSKLITQKIERTPARQGELDFILKHPEDFISVKSIIVDDFFVVNDALSGILKLPNLKNIVIYVINDVNFKRLDDIVVKLSLKVDFVFFVPSHILRKLGANNSFTRRIKLFCNDIGGTEFGAQIISKDKEVIYNTNESNLTISDAVALAAKSLPRSLEIRAGDKTSGIFKVYDVRSLVELQKLVLKYFGKGDRLVFDTLDALFLDTTGIEIQCISLRSLYVSNVADYKFKFDGDIKTLDVRSCKRVDFSNLVIKNELNVIEGADCIFTVLDDNTKVRKSSLCSIKKKDGSFYVVKTES</sequence>
<organism evidence="1 2">
    <name type="scientific">Entamoeba invadens IP1</name>
    <dbReference type="NCBI Taxonomy" id="370355"/>
    <lineage>
        <taxon>Eukaryota</taxon>
        <taxon>Amoebozoa</taxon>
        <taxon>Evosea</taxon>
        <taxon>Archamoebae</taxon>
        <taxon>Mastigamoebida</taxon>
        <taxon>Entamoebidae</taxon>
        <taxon>Entamoeba</taxon>
    </lineage>
</organism>
<gene>
    <name evidence="1" type="ORF">EIN_306700</name>
</gene>